<dbReference type="Pfam" id="PF03739">
    <property type="entry name" value="LptF_LptG"/>
    <property type="match status" value="1"/>
</dbReference>
<feature type="transmembrane region" description="Helical" evidence="6">
    <location>
        <begin position="423"/>
        <end position="446"/>
    </location>
</feature>
<name>A0A1I7NEI5_9BACT</name>
<feature type="transmembrane region" description="Helical" evidence="6">
    <location>
        <begin position="12"/>
        <end position="33"/>
    </location>
</feature>
<dbReference type="AlphaFoldDB" id="A0A1I7NEI5"/>
<evidence type="ECO:0000256" key="1">
    <source>
        <dbReference type="ARBA" id="ARBA00004651"/>
    </source>
</evidence>
<evidence type="ECO:0000313" key="8">
    <source>
        <dbReference type="Proteomes" id="UP000199537"/>
    </source>
</evidence>
<proteinExistence type="predicted"/>
<dbReference type="Proteomes" id="UP000199537">
    <property type="component" value="Unassembled WGS sequence"/>
</dbReference>
<dbReference type="PANTHER" id="PTHR33529">
    <property type="entry name" value="SLR0882 PROTEIN-RELATED"/>
    <property type="match status" value="1"/>
</dbReference>
<dbReference type="STRING" id="1393122.SAMN05660895_1552"/>
<feature type="transmembrane region" description="Helical" evidence="6">
    <location>
        <begin position="63"/>
        <end position="80"/>
    </location>
</feature>
<evidence type="ECO:0000256" key="4">
    <source>
        <dbReference type="ARBA" id="ARBA00022989"/>
    </source>
</evidence>
<keyword evidence="5 6" id="KW-0472">Membrane</keyword>
<comment type="subcellular location">
    <subcellularLocation>
        <location evidence="1">Cell membrane</location>
        <topology evidence="1">Multi-pass membrane protein</topology>
    </subcellularLocation>
</comment>
<evidence type="ECO:0000313" key="7">
    <source>
        <dbReference type="EMBL" id="SFV33087.1"/>
    </source>
</evidence>
<evidence type="ECO:0000256" key="6">
    <source>
        <dbReference type="SAM" id="Phobius"/>
    </source>
</evidence>
<organism evidence="7 8">
    <name type="scientific">Thermoflavifilum thermophilum</name>
    <dbReference type="NCBI Taxonomy" id="1393122"/>
    <lineage>
        <taxon>Bacteria</taxon>
        <taxon>Pseudomonadati</taxon>
        <taxon>Bacteroidota</taxon>
        <taxon>Chitinophagia</taxon>
        <taxon>Chitinophagales</taxon>
        <taxon>Chitinophagaceae</taxon>
        <taxon>Thermoflavifilum</taxon>
    </lineage>
</organism>
<keyword evidence="2" id="KW-1003">Cell membrane</keyword>
<evidence type="ECO:0000256" key="2">
    <source>
        <dbReference type="ARBA" id="ARBA00022475"/>
    </source>
</evidence>
<protein>
    <submittedName>
        <fullName evidence="7">Lipopolysaccharide export system permease protein</fullName>
    </submittedName>
</protein>
<gene>
    <name evidence="7" type="ORF">SAMN05660895_1552</name>
</gene>
<feature type="transmembrane region" description="Helical" evidence="6">
    <location>
        <begin position="100"/>
        <end position="122"/>
    </location>
</feature>
<keyword evidence="8" id="KW-1185">Reference proteome</keyword>
<dbReference type="InterPro" id="IPR005495">
    <property type="entry name" value="LptG/LptF_permease"/>
</dbReference>
<dbReference type="GO" id="GO:0015920">
    <property type="term" value="P:lipopolysaccharide transport"/>
    <property type="evidence" value="ECO:0007669"/>
    <property type="project" value="TreeGrafter"/>
</dbReference>
<evidence type="ECO:0000256" key="5">
    <source>
        <dbReference type="ARBA" id="ARBA00023136"/>
    </source>
</evidence>
<dbReference type="RefSeq" id="WP_092459548.1">
    <property type="nucleotide sequence ID" value="NZ_FPCJ01000001.1"/>
</dbReference>
<feature type="transmembrane region" description="Helical" evidence="6">
    <location>
        <begin position="369"/>
        <end position="388"/>
    </location>
</feature>
<keyword evidence="4 6" id="KW-1133">Transmembrane helix</keyword>
<dbReference type="OrthoDB" id="1096108at2"/>
<sequence length="483" mass="55328">MKKLDKLIIKAFLGPFVVTFFITLFVLIMQFLWKYIDDLVGKGLEMGIILKLLGYMSTQMVPLALPLAILLSSIMTFGNLGENFELVALKSAGISLMRFMQPLIILSGCIAILAFLFSNYVIPWANLHGDSLLYDIRNLKHGFNIKPGVFFNQLEGYAIRVGDKDPDGKTIYHVVIYDRSISTSDKLILAERGIMEQSPNKRYVVFTLFNGWEYEERGFRPAVSNDFVRVHFHRFQKIFDLSSFAFTRTPIQLFAGSYQMLNVKQLNQAIDSIRLQLEDPGRRVRSEITPHYAFYAWKDTGWLAHQVPVPTHVQHFIETIPDSALSYVLQRIQMNVEQDDNMVLQIAAQNYQDLADSIRKHQIEWHRKFTLSFACMVLFLIGAPLGSIIRKGGLGTPLVFAVGFFVVYNVISTIGEKLARNGVLAPWLGMWLATMVLVPIAVFLVYKALNDSQLFNKEFYYRLGKQIRTSVRRFMGWWPFSKG</sequence>
<keyword evidence="3 6" id="KW-0812">Transmembrane</keyword>
<evidence type="ECO:0000256" key="3">
    <source>
        <dbReference type="ARBA" id="ARBA00022692"/>
    </source>
</evidence>
<dbReference type="GO" id="GO:0043190">
    <property type="term" value="C:ATP-binding cassette (ABC) transporter complex"/>
    <property type="evidence" value="ECO:0007669"/>
    <property type="project" value="TreeGrafter"/>
</dbReference>
<accession>A0A1I7NEI5</accession>
<reference evidence="8" key="1">
    <citation type="submission" date="2016-10" db="EMBL/GenBank/DDBJ databases">
        <authorList>
            <person name="Varghese N."/>
            <person name="Submissions S."/>
        </authorList>
    </citation>
    <scope>NUCLEOTIDE SEQUENCE [LARGE SCALE GENOMIC DNA]</scope>
    <source>
        <strain evidence="8">DSM 14807</strain>
    </source>
</reference>
<feature type="transmembrane region" description="Helical" evidence="6">
    <location>
        <begin position="394"/>
        <end position="411"/>
    </location>
</feature>
<dbReference type="EMBL" id="FPCJ01000001">
    <property type="protein sequence ID" value="SFV33087.1"/>
    <property type="molecule type" value="Genomic_DNA"/>
</dbReference>
<dbReference type="PANTHER" id="PTHR33529:SF6">
    <property type="entry name" value="YJGP_YJGQ FAMILY PERMEASE"/>
    <property type="match status" value="1"/>
</dbReference>